<evidence type="ECO:0008006" key="4">
    <source>
        <dbReference type="Google" id="ProtNLM"/>
    </source>
</evidence>
<feature type="signal peptide" evidence="1">
    <location>
        <begin position="1"/>
        <end position="23"/>
    </location>
</feature>
<feature type="chain" id="PRO_5039517005" description="Lipoprotein" evidence="1">
    <location>
        <begin position="24"/>
        <end position="163"/>
    </location>
</feature>
<dbReference type="EMBL" id="QXDJ01000006">
    <property type="protein sequence ID" value="RII32869.1"/>
    <property type="molecule type" value="Genomic_DNA"/>
</dbReference>
<sequence length="163" mass="18217">MKKKILVSLIIAGLFTLVGCGHSNDNASKAKETSKQEQTQISEKWQPEELAEFNKVYRDSTDKNSDGSYPIINVSGMEKNESSITVNCFAPSYQLLKYSLDKFMAIDVKDKEGNSLEVKNIGIDTADNENGKIVVSGDFNKAKYIEIAPYNTSKENFVLFEIK</sequence>
<proteinExistence type="predicted"/>
<organism evidence="2 3">
    <name type="scientific">Clostridium chromiireducens</name>
    <dbReference type="NCBI Taxonomy" id="225345"/>
    <lineage>
        <taxon>Bacteria</taxon>
        <taxon>Bacillati</taxon>
        <taxon>Bacillota</taxon>
        <taxon>Clostridia</taxon>
        <taxon>Eubacteriales</taxon>
        <taxon>Clostridiaceae</taxon>
        <taxon>Clostridium</taxon>
    </lineage>
</organism>
<evidence type="ECO:0000313" key="2">
    <source>
        <dbReference type="EMBL" id="RII32869.1"/>
    </source>
</evidence>
<gene>
    <name evidence="2" type="ORF">D2A34_21990</name>
</gene>
<dbReference type="RefSeq" id="WP_119367944.1">
    <property type="nucleotide sequence ID" value="NZ_QXDJ01000006.1"/>
</dbReference>
<comment type="caution">
    <text evidence="2">The sequence shown here is derived from an EMBL/GenBank/DDBJ whole genome shotgun (WGS) entry which is preliminary data.</text>
</comment>
<protein>
    <recommendedName>
        <fullName evidence="4">Lipoprotein</fullName>
    </recommendedName>
</protein>
<dbReference type="Proteomes" id="UP000265930">
    <property type="component" value="Unassembled WGS sequence"/>
</dbReference>
<name>A0A399IKR6_9CLOT</name>
<accession>A0A399IKR6</accession>
<evidence type="ECO:0000313" key="3">
    <source>
        <dbReference type="Proteomes" id="UP000265930"/>
    </source>
</evidence>
<evidence type="ECO:0000256" key="1">
    <source>
        <dbReference type="SAM" id="SignalP"/>
    </source>
</evidence>
<dbReference type="PROSITE" id="PS51257">
    <property type="entry name" value="PROKAR_LIPOPROTEIN"/>
    <property type="match status" value="1"/>
</dbReference>
<keyword evidence="1" id="KW-0732">Signal</keyword>
<reference evidence="2 3" key="1">
    <citation type="submission" date="2018-08" db="EMBL/GenBank/DDBJ databases">
        <title>Genome of Clostridium chromiireducens C1, DSM12136.</title>
        <authorList>
            <person name="Xing M."/>
            <person name="Wei Y."/>
            <person name="Ang E.L."/>
            <person name="Zhao H."/>
            <person name="Zhang Y."/>
        </authorList>
    </citation>
    <scope>NUCLEOTIDE SEQUENCE [LARGE SCALE GENOMIC DNA]</scope>
    <source>
        <strain evidence="2 3">C1</strain>
    </source>
</reference>
<dbReference type="AlphaFoldDB" id="A0A399IKR6"/>